<evidence type="ECO:0000259" key="1">
    <source>
        <dbReference type="Pfam" id="PF04986"/>
    </source>
</evidence>
<comment type="caution">
    <text evidence="2">The sequence shown here is derived from an EMBL/GenBank/DDBJ whole genome shotgun (WGS) entry which is preliminary data.</text>
</comment>
<reference evidence="2" key="1">
    <citation type="submission" date="2010-07" db="EMBL/GenBank/DDBJ databases">
        <authorList>
            <consortium name="CONSOLIDER consortium CSD2007-00005"/>
            <person name="Guazzaroni M.-E."/>
            <person name="Richter M."/>
            <person name="Garcia-Salamanca A."/>
            <person name="Yarza P."/>
            <person name="Ferrer M."/>
        </authorList>
    </citation>
    <scope>NUCLEOTIDE SEQUENCE</scope>
</reference>
<sequence length="136" mass="14593">MSPLEFMQRLAALVPRPRLHLIRFHGVLAPEREAAGAGSAAGACDGRGPATEAVTAAECDVEQARALPGRISWARLLKRVFDIDMQRCPNRGGGELKIIAAILERPVIEKILTHLGLDAQPPPKGRAREAGQDFAA</sequence>
<dbReference type="EMBL" id="ADZX01000057">
    <property type="protein sequence ID" value="EFK97712.1"/>
    <property type="molecule type" value="Genomic_DNA"/>
</dbReference>
<gene>
    <name evidence="2" type="ORF">LDC_0232</name>
</gene>
<dbReference type="InterPro" id="IPR007069">
    <property type="entry name" value="Transposase_32"/>
</dbReference>
<organism evidence="2">
    <name type="scientific">sediment metagenome</name>
    <dbReference type="NCBI Taxonomy" id="749907"/>
    <lineage>
        <taxon>unclassified sequences</taxon>
        <taxon>metagenomes</taxon>
        <taxon>ecological metagenomes</taxon>
    </lineage>
</organism>
<reference evidence="2" key="2">
    <citation type="journal article" date="2011" name="Microb. Ecol.">
        <title>Taxonomic and Functional Metagenomic Profiling of the Microbial Community in the Anoxic Sediment of a Sub-saline Shallow Lake (Laguna de Carrizo, Central Spain).</title>
        <authorList>
            <person name="Ferrer M."/>
            <person name="Guazzaroni M.E."/>
            <person name="Richter M."/>
            <person name="Garcia-Salamanca A."/>
            <person name="Yarza P."/>
            <person name="Suarez-Suarez A."/>
            <person name="Solano J."/>
            <person name="Alcaide M."/>
            <person name="van Dillewijn P."/>
            <person name="Molina-Henares M.A."/>
            <person name="Lopez-Cortes N."/>
            <person name="Al-Ramahi Y."/>
            <person name="Guerrero C."/>
            <person name="Acosta A."/>
            <person name="de Eugenio L.I."/>
            <person name="Martinez V."/>
            <person name="Marques S."/>
            <person name="Rojo F."/>
            <person name="Santero E."/>
            <person name="Genilloud O."/>
            <person name="Perez-Perez J."/>
            <person name="Rossello-Mora R."/>
            <person name="Ramos J.L."/>
        </authorList>
    </citation>
    <scope>NUCLEOTIDE SEQUENCE</scope>
</reference>
<dbReference type="GO" id="GO:0004803">
    <property type="term" value="F:transposase activity"/>
    <property type="evidence" value="ECO:0007669"/>
    <property type="project" value="InterPro"/>
</dbReference>
<name>D9PFF3_9ZZZZ</name>
<evidence type="ECO:0000313" key="2">
    <source>
        <dbReference type="EMBL" id="EFK97712.1"/>
    </source>
</evidence>
<feature type="domain" description="Transposase IS801/IS1294" evidence="1">
    <location>
        <begin position="1"/>
        <end position="30"/>
    </location>
</feature>
<dbReference type="GO" id="GO:0006313">
    <property type="term" value="P:DNA transposition"/>
    <property type="evidence" value="ECO:0007669"/>
    <property type="project" value="InterPro"/>
</dbReference>
<dbReference type="AlphaFoldDB" id="D9PFF3"/>
<proteinExistence type="predicted"/>
<protein>
    <recommendedName>
        <fullName evidence="1">Transposase IS801/IS1294 domain-containing protein</fullName>
    </recommendedName>
</protein>
<dbReference type="Pfam" id="PF04986">
    <property type="entry name" value="Y2_Tnp"/>
    <property type="match status" value="1"/>
</dbReference>
<dbReference type="GO" id="GO:0003677">
    <property type="term" value="F:DNA binding"/>
    <property type="evidence" value="ECO:0007669"/>
    <property type="project" value="InterPro"/>
</dbReference>
<accession>D9PFF3</accession>